<reference evidence="1 2" key="1">
    <citation type="submission" date="2020-10" db="EMBL/GenBank/DDBJ databases">
        <title>Genomic Encyclopedia of Type Strains, Phase IV (KMG-IV): sequencing the most valuable type-strain genomes for metagenomic binning, comparative biology and taxonomic classification.</title>
        <authorList>
            <person name="Goeker M."/>
        </authorList>
    </citation>
    <scope>NUCLEOTIDE SEQUENCE [LARGE SCALE GENOMIC DNA]</scope>
    <source>
        <strain evidence="1 2">DSM 4194</strain>
    </source>
</reference>
<dbReference type="Proteomes" id="UP000639010">
    <property type="component" value="Unassembled WGS sequence"/>
</dbReference>
<gene>
    <name evidence="1" type="ORF">H4684_002466</name>
</gene>
<dbReference type="RefSeq" id="WP_264080952.1">
    <property type="nucleotide sequence ID" value="NZ_JADBGG010000018.1"/>
</dbReference>
<protein>
    <submittedName>
        <fullName evidence="1">Uncharacterized protein</fullName>
    </submittedName>
</protein>
<sequence>MATLPSKPFFLEKIECRVKDNFPEIGMVSTQDREEKDMGGA</sequence>
<evidence type="ECO:0000313" key="1">
    <source>
        <dbReference type="EMBL" id="MBE1425808.1"/>
    </source>
</evidence>
<evidence type="ECO:0000313" key="2">
    <source>
        <dbReference type="Proteomes" id="UP000639010"/>
    </source>
</evidence>
<comment type="caution">
    <text evidence="1">The sequence shown here is derived from an EMBL/GenBank/DDBJ whole genome shotgun (WGS) entry which is preliminary data.</text>
</comment>
<accession>A0ABR9H521</accession>
<organism evidence="1 2">
    <name type="scientific">Desulfomicrobium macestii</name>
    <dbReference type="NCBI Taxonomy" id="90731"/>
    <lineage>
        <taxon>Bacteria</taxon>
        <taxon>Pseudomonadati</taxon>
        <taxon>Thermodesulfobacteriota</taxon>
        <taxon>Desulfovibrionia</taxon>
        <taxon>Desulfovibrionales</taxon>
        <taxon>Desulfomicrobiaceae</taxon>
        <taxon>Desulfomicrobium</taxon>
    </lineage>
</organism>
<keyword evidence="2" id="KW-1185">Reference proteome</keyword>
<dbReference type="EMBL" id="JADBGG010000018">
    <property type="protein sequence ID" value="MBE1425808.1"/>
    <property type="molecule type" value="Genomic_DNA"/>
</dbReference>
<proteinExistence type="predicted"/>
<name>A0ABR9H521_9BACT</name>